<evidence type="ECO:0000313" key="9">
    <source>
        <dbReference type="Proteomes" id="UP000001646"/>
    </source>
</evidence>
<dbReference type="InterPro" id="IPR000623">
    <property type="entry name" value="Shikimate_kinase/TSH1"/>
</dbReference>
<dbReference type="GeneID" id="100566236"/>
<proteinExistence type="inferred from homology"/>
<comment type="similarity">
    <text evidence="2">Belongs to the threonine synthase family.</text>
</comment>
<dbReference type="InterPro" id="IPR004450">
    <property type="entry name" value="Thr_synthase-like"/>
</dbReference>
<evidence type="ECO:0000256" key="2">
    <source>
        <dbReference type="ARBA" id="ARBA00005517"/>
    </source>
</evidence>
<dbReference type="PANTHER" id="PTHR43515">
    <property type="entry name" value="THREONINE SYNTHASE-LIKE 1"/>
    <property type="match status" value="1"/>
</dbReference>
<dbReference type="InterPro" id="IPR027417">
    <property type="entry name" value="P-loop_NTPase"/>
</dbReference>
<comment type="pathway">
    <text evidence="5">Amino-acid biosynthesis.</text>
</comment>
<reference evidence="8" key="2">
    <citation type="submission" date="2025-08" db="UniProtKB">
        <authorList>
            <consortium name="Ensembl"/>
        </authorList>
    </citation>
    <scope>IDENTIFICATION</scope>
</reference>
<dbReference type="PRINTS" id="PR01100">
    <property type="entry name" value="SHIKIMTKNASE"/>
</dbReference>
<dbReference type="InterPro" id="IPR031322">
    <property type="entry name" value="Shikimate/glucono_kinase"/>
</dbReference>
<dbReference type="InterPro" id="IPR037158">
    <property type="entry name" value="Thr_synth_N_sf"/>
</dbReference>
<dbReference type="CDD" id="cd01560">
    <property type="entry name" value="Thr-synth_2"/>
    <property type="match status" value="1"/>
</dbReference>
<organism evidence="8 9">
    <name type="scientific">Anolis carolinensis</name>
    <name type="common">Green anole</name>
    <name type="synonym">American chameleon</name>
    <dbReference type="NCBI Taxonomy" id="28377"/>
    <lineage>
        <taxon>Eukaryota</taxon>
        <taxon>Metazoa</taxon>
        <taxon>Chordata</taxon>
        <taxon>Craniata</taxon>
        <taxon>Vertebrata</taxon>
        <taxon>Euteleostomi</taxon>
        <taxon>Lepidosauria</taxon>
        <taxon>Squamata</taxon>
        <taxon>Bifurcata</taxon>
        <taxon>Unidentata</taxon>
        <taxon>Episquamata</taxon>
        <taxon>Toxicofera</taxon>
        <taxon>Iguania</taxon>
        <taxon>Dactyloidae</taxon>
        <taxon>Anolis</taxon>
    </lineage>
</organism>
<name>G1KHW5_ANOCA</name>
<dbReference type="Pfam" id="PF14821">
    <property type="entry name" value="Thr_synth_N"/>
    <property type="match status" value="1"/>
</dbReference>
<dbReference type="InterPro" id="IPR000634">
    <property type="entry name" value="Ser/Thr_deHydtase_PyrdxlP-BS"/>
</dbReference>
<accession>G1KHW5</accession>
<dbReference type="CDD" id="cd00464">
    <property type="entry name" value="SK"/>
    <property type="match status" value="1"/>
</dbReference>
<dbReference type="eggNOG" id="KOG0692">
    <property type="taxonomic scope" value="Eukaryota"/>
</dbReference>
<keyword evidence="3" id="KW-0028">Amino-acid biosynthesis</keyword>
<sequence length="772" mass="86673">MLFFDICLEDIWIEQNCCYNRFLFLVKSVTEKNMFHMVWNHHLKLLTDTMVSDAYFKLFFSRSFPLSWRPRMSMHFLLRNKNIVLMGPPGAGKTTVGKIIGKKLDARFIDVDDDILETTWNMSVEEKLKEVGSEQFLEEEGKALLNLSASESVVSLSGSNPMNAVGMEHVKKSGIIVYLDVPSSHIKDRLQLMKVDRIVGQGPGTSMNDILEFRKQFYRKWHDVRVLCEDGITADAVADKVLHAVKRYQDSESEGFISTRSLQGSTKSEQNNSTKYFSDTVIEGLAPDGGLFVPEMGLPVFTPGEWQNLLGATYAERAQVILERCIHPADVPASQLWKMVETAYGQNFTCPKIAPVRHLTGNQFLLELFHGPTASFKDLALQLMPHLFAYCIPKSCNYLILVATSGDTGSAVLDGFNRLKDTDKQRIAVITFFPQDGVSQIQKLQMIGCQEANTKAVGVKSDFDFCQSSIKKIFTNSPYTGYLMMEYGTTLSAANSINWARLLPQVVYHASAYLNLVEQGTISFGSPVDVCIPTGNFGNVLAAMYAKMMGIPIRKCICASNQNNVLTEFIQTGLYNLKGRRLMQSLSPAVDILKSSNLERHLHWIANGDGHLVTQLFSCLENQQYFQLQRNLLEKLQQDLMADWCSEEDCLAAIHSVFSTTGYIMDTHTAIAKVVADRLQDKTCPVIISSTAHYSKFAPAILQALRIGEIKQTPLNQLHLLNSYNPLPPIHKGLLEALKKNETQNYEVCSADTDALTKHIEALIQNHFMRVF</sequence>
<dbReference type="NCBIfam" id="TIGR00260">
    <property type="entry name" value="thrC"/>
    <property type="match status" value="1"/>
</dbReference>
<dbReference type="GO" id="GO:0005737">
    <property type="term" value="C:cytoplasm"/>
    <property type="evidence" value="ECO:0000318"/>
    <property type="project" value="GO_Central"/>
</dbReference>
<dbReference type="Proteomes" id="UP000001646">
    <property type="component" value="Chromosome 6"/>
</dbReference>
<dbReference type="Pfam" id="PF01202">
    <property type="entry name" value="SKI"/>
    <property type="match status" value="1"/>
</dbReference>
<keyword evidence="4 6" id="KW-0663">Pyridoxal phosphate</keyword>
<dbReference type="SUPFAM" id="SSF52540">
    <property type="entry name" value="P-loop containing nucleoside triphosphate hydrolases"/>
    <property type="match status" value="1"/>
</dbReference>
<dbReference type="HOGENOM" id="CLU_015170_3_2_1"/>
<dbReference type="Ensembl" id="ENSACAT00000008520.4">
    <property type="protein sequence ID" value="ENSACAP00000008339.3"/>
    <property type="gene ID" value="ENSACAG00000008536.4"/>
</dbReference>
<evidence type="ECO:0000256" key="5">
    <source>
        <dbReference type="ARBA" id="ARBA00029440"/>
    </source>
</evidence>
<dbReference type="InterPro" id="IPR029144">
    <property type="entry name" value="Thr_synth_N"/>
</dbReference>
<dbReference type="GO" id="GO:0030170">
    <property type="term" value="F:pyridoxal phosphate binding"/>
    <property type="evidence" value="ECO:0007669"/>
    <property type="project" value="InterPro"/>
</dbReference>
<dbReference type="Bgee" id="ENSACAG00000008536">
    <property type="expression patterns" value="Expressed in liver and 13 other cell types or tissues"/>
</dbReference>
<dbReference type="AlphaFoldDB" id="G1KHW5"/>
<feature type="modified residue" description="N6-(pyridoxal phosphate)lysine" evidence="6">
    <location>
        <position position="377"/>
    </location>
</feature>
<dbReference type="HAMAP" id="MF_00109">
    <property type="entry name" value="Shikimate_kinase"/>
    <property type="match status" value="1"/>
</dbReference>
<gene>
    <name evidence="8" type="primary">THNSL1</name>
</gene>
<comment type="cofactor">
    <cofactor evidence="1 6">
        <name>pyridoxal 5'-phosphate</name>
        <dbReference type="ChEBI" id="CHEBI:597326"/>
    </cofactor>
</comment>
<reference evidence="8 9" key="1">
    <citation type="submission" date="2009-12" db="EMBL/GenBank/DDBJ databases">
        <title>The Genome Sequence of Anolis carolinensis (Green Anole Lizard).</title>
        <authorList>
            <consortium name="The Genome Sequencing Platform"/>
            <person name="Di Palma F."/>
            <person name="Alfoldi J."/>
            <person name="Heiman D."/>
            <person name="Young S."/>
            <person name="Grabherr M."/>
            <person name="Johnson J."/>
            <person name="Lander E.S."/>
            <person name="Lindblad-Toh K."/>
        </authorList>
    </citation>
    <scope>NUCLEOTIDE SEQUENCE [LARGE SCALE GENOMIC DNA]</scope>
    <source>
        <strain evidence="8 9">JBL SC #1</strain>
    </source>
</reference>
<dbReference type="CTD" id="79896"/>
<dbReference type="SUPFAM" id="SSF53686">
    <property type="entry name" value="Tryptophan synthase beta subunit-like PLP-dependent enzymes"/>
    <property type="match status" value="1"/>
</dbReference>
<dbReference type="InParanoid" id="G1KHW5"/>
<dbReference type="KEGG" id="acs:100566236"/>
<evidence type="ECO:0000256" key="4">
    <source>
        <dbReference type="ARBA" id="ARBA00022898"/>
    </source>
</evidence>
<protein>
    <submittedName>
        <fullName evidence="8">Threonine synthase like 1</fullName>
    </submittedName>
</protein>
<dbReference type="RefSeq" id="XP_003222109.2">
    <property type="nucleotide sequence ID" value="XM_003222061.4"/>
</dbReference>
<feature type="domain" description="Threonine synthase N-terminal" evidence="7">
    <location>
        <begin position="265"/>
        <end position="344"/>
    </location>
</feature>
<evidence type="ECO:0000256" key="3">
    <source>
        <dbReference type="ARBA" id="ARBA00022605"/>
    </source>
</evidence>
<dbReference type="STRING" id="28377.ENSACAP00000008339"/>
<dbReference type="Gene3D" id="3.90.1380.10">
    <property type="entry name" value="Threonine synthase, N-terminal domain"/>
    <property type="match status" value="1"/>
</dbReference>
<dbReference type="RefSeq" id="XP_062839821.1">
    <property type="nucleotide sequence ID" value="XM_062983751.1"/>
</dbReference>
<dbReference type="GO" id="GO:0008652">
    <property type="term" value="P:amino acid biosynthetic process"/>
    <property type="evidence" value="ECO:0007669"/>
    <property type="project" value="UniProtKB-KW"/>
</dbReference>
<dbReference type="GeneTree" id="ENSGT00940000161144"/>
<dbReference type="PANTHER" id="PTHR43515:SF1">
    <property type="entry name" value="THREONINE SYNTHASE-LIKE 1"/>
    <property type="match status" value="1"/>
</dbReference>
<dbReference type="eggNOG" id="KOG2616">
    <property type="taxonomic scope" value="Eukaryota"/>
</dbReference>
<reference evidence="8" key="3">
    <citation type="submission" date="2025-09" db="UniProtKB">
        <authorList>
            <consortium name="Ensembl"/>
        </authorList>
    </citation>
    <scope>IDENTIFICATION</scope>
</reference>
<dbReference type="InterPro" id="IPR036052">
    <property type="entry name" value="TrpB-like_PALP_sf"/>
</dbReference>
<evidence type="ECO:0000313" key="8">
    <source>
        <dbReference type="Ensembl" id="ENSACAP00000008339.3"/>
    </source>
</evidence>
<evidence type="ECO:0000256" key="6">
    <source>
        <dbReference type="PIRSR" id="PIRSR604450-51"/>
    </source>
</evidence>
<dbReference type="PROSITE" id="PS00165">
    <property type="entry name" value="DEHYDRATASE_SER_THR"/>
    <property type="match status" value="1"/>
</dbReference>
<dbReference type="Gene3D" id="3.40.50.300">
    <property type="entry name" value="P-loop containing nucleotide triphosphate hydrolases"/>
    <property type="match status" value="1"/>
</dbReference>
<evidence type="ECO:0000259" key="7">
    <source>
        <dbReference type="Pfam" id="PF14821"/>
    </source>
</evidence>
<keyword evidence="9" id="KW-1185">Reference proteome</keyword>
<dbReference type="OrthoDB" id="5203861at2759"/>
<evidence type="ECO:0000256" key="1">
    <source>
        <dbReference type="ARBA" id="ARBA00001933"/>
    </source>
</evidence>
<dbReference type="Gene3D" id="3.40.50.1100">
    <property type="match status" value="2"/>
</dbReference>